<feature type="transmembrane region" description="Helical" evidence="5">
    <location>
        <begin position="27"/>
        <end position="51"/>
    </location>
</feature>
<keyword evidence="8" id="KW-0560">Oxidoreductase</keyword>
<evidence type="ECO:0000313" key="8">
    <source>
        <dbReference type="EMBL" id="KAA1428368.1"/>
    </source>
</evidence>
<dbReference type="InterPro" id="IPR018086">
    <property type="entry name" value="NADH_UbQ_OxRdtase_su1_CS"/>
</dbReference>
<dbReference type="NCBIfam" id="NF004741">
    <property type="entry name" value="PRK06076.1-2"/>
    <property type="match status" value="1"/>
</dbReference>
<dbReference type="NCBIfam" id="NF004743">
    <property type="entry name" value="PRK06076.1-4"/>
    <property type="match status" value="1"/>
</dbReference>
<feature type="transmembrane region" description="Helical" evidence="5">
    <location>
        <begin position="139"/>
        <end position="160"/>
    </location>
</feature>
<comment type="subcellular location">
    <subcellularLocation>
        <location evidence="5 6">Cell membrane</location>
        <topology evidence="5 6">Multi-pass membrane protein</topology>
    </subcellularLocation>
    <subcellularLocation>
        <location evidence="1">Membrane</location>
        <topology evidence="1">Multi-pass membrane protein</topology>
    </subcellularLocation>
</comment>
<reference evidence="8 9" key="1">
    <citation type="submission" date="2019-09" db="EMBL/GenBank/DDBJ databases">
        <title>Nocardioides panacisoli sp. nov., isolated from the soil of a ginseng field.</title>
        <authorList>
            <person name="Cho C."/>
        </authorList>
    </citation>
    <scope>NUCLEOTIDE SEQUENCE [LARGE SCALE GENOMIC DNA]</scope>
    <source>
        <strain evidence="8 9">BN140041</strain>
    </source>
</reference>
<comment type="function">
    <text evidence="5">NDH-1 shuttles electrons from NADH, via FMN and iron-sulfur (Fe-S) centers, to quinones in the respiratory chain. The immediate electron acceptor for the enzyme in this species is believed to be ubiquinone. Couples the redox reaction to proton translocation (for every two electrons transferred, four hydrogen ions are translocated across the cytoplasmic membrane), and thus conserves the redox energy in a proton gradient. This subunit may bind ubiquinone.</text>
</comment>
<feature type="transmembrane region" description="Helical" evidence="5">
    <location>
        <begin position="334"/>
        <end position="358"/>
    </location>
</feature>
<protein>
    <recommendedName>
        <fullName evidence="5">NADH-quinone oxidoreductase subunit H</fullName>
        <ecNumber evidence="5">7.1.1.-</ecNumber>
    </recommendedName>
    <alternativeName>
        <fullName evidence="5">NADH dehydrogenase I subunit H</fullName>
    </alternativeName>
    <alternativeName>
        <fullName evidence="5">NDH-1 subunit H</fullName>
    </alternativeName>
</protein>
<keyword evidence="3 5" id="KW-1133">Transmembrane helix</keyword>
<dbReference type="GO" id="GO:0048038">
    <property type="term" value="F:quinone binding"/>
    <property type="evidence" value="ECO:0007669"/>
    <property type="project" value="UniProtKB-KW"/>
</dbReference>
<dbReference type="GO" id="GO:0005886">
    <property type="term" value="C:plasma membrane"/>
    <property type="evidence" value="ECO:0007669"/>
    <property type="project" value="UniProtKB-SubCell"/>
</dbReference>
<evidence type="ECO:0000256" key="7">
    <source>
        <dbReference type="SAM" id="MobiDB-lite"/>
    </source>
</evidence>
<dbReference type="HAMAP" id="MF_01350">
    <property type="entry name" value="NDH1_NuoH"/>
    <property type="match status" value="1"/>
</dbReference>
<comment type="similarity">
    <text evidence="5 6">Belongs to the complex I subunit 1 family.</text>
</comment>
<evidence type="ECO:0000256" key="5">
    <source>
        <dbReference type="HAMAP-Rule" id="MF_01350"/>
    </source>
</evidence>
<feature type="transmembrane region" description="Helical" evidence="5">
    <location>
        <begin position="211"/>
        <end position="230"/>
    </location>
</feature>
<dbReference type="GO" id="GO:0016655">
    <property type="term" value="F:oxidoreductase activity, acting on NAD(P)H, quinone or similar compound as acceptor"/>
    <property type="evidence" value="ECO:0007669"/>
    <property type="project" value="UniProtKB-UniRule"/>
</dbReference>
<evidence type="ECO:0000313" key="9">
    <source>
        <dbReference type="Proteomes" id="UP000324351"/>
    </source>
</evidence>
<evidence type="ECO:0000256" key="6">
    <source>
        <dbReference type="RuleBase" id="RU000471"/>
    </source>
</evidence>
<name>A0A5B1M795_9ACTN</name>
<comment type="caution">
    <text evidence="8">The sequence shown here is derived from an EMBL/GenBank/DDBJ whole genome shotgun (WGS) entry which is preliminary data.</text>
</comment>
<feature type="transmembrane region" description="Helical" evidence="5">
    <location>
        <begin position="302"/>
        <end position="322"/>
    </location>
</feature>
<dbReference type="AlphaFoldDB" id="A0A5B1M795"/>
<dbReference type="Proteomes" id="UP000324351">
    <property type="component" value="Unassembled WGS sequence"/>
</dbReference>
<dbReference type="GO" id="GO:0003954">
    <property type="term" value="F:NADH dehydrogenase activity"/>
    <property type="evidence" value="ECO:0007669"/>
    <property type="project" value="TreeGrafter"/>
</dbReference>
<dbReference type="RefSeq" id="WP_149749305.1">
    <property type="nucleotide sequence ID" value="NZ_VUJW01000002.1"/>
</dbReference>
<evidence type="ECO:0000256" key="3">
    <source>
        <dbReference type="ARBA" id="ARBA00022989"/>
    </source>
</evidence>
<dbReference type="EMBL" id="VUJW01000002">
    <property type="protein sequence ID" value="KAA1428368.1"/>
    <property type="molecule type" value="Genomic_DNA"/>
</dbReference>
<keyword evidence="5" id="KW-0874">Quinone</keyword>
<evidence type="ECO:0000256" key="4">
    <source>
        <dbReference type="ARBA" id="ARBA00023136"/>
    </source>
</evidence>
<feature type="transmembrane region" description="Helical" evidence="5">
    <location>
        <begin position="370"/>
        <end position="387"/>
    </location>
</feature>
<keyword evidence="2 5" id="KW-0812">Transmembrane</keyword>
<dbReference type="EC" id="7.1.1.-" evidence="5"/>
<keyword evidence="5" id="KW-1003">Cell membrane</keyword>
<keyword evidence="5 6" id="KW-0520">NAD</keyword>
<organism evidence="8 9">
    <name type="scientific">Nocardioides antri</name>
    <dbReference type="NCBI Taxonomy" id="2607659"/>
    <lineage>
        <taxon>Bacteria</taxon>
        <taxon>Bacillati</taxon>
        <taxon>Actinomycetota</taxon>
        <taxon>Actinomycetes</taxon>
        <taxon>Propionibacteriales</taxon>
        <taxon>Nocardioidaceae</taxon>
        <taxon>Nocardioides</taxon>
    </lineage>
</organism>
<gene>
    <name evidence="5 8" type="primary">nuoH</name>
    <name evidence="8" type="ORF">F0U47_05420</name>
</gene>
<accession>A0A5B1M795</accession>
<keyword evidence="5" id="KW-1278">Translocase</keyword>
<feature type="compositionally biased region" description="Low complexity" evidence="7">
    <location>
        <begin position="440"/>
        <end position="449"/>
    </location>
</feature>
<dbReference type="GO" id="GO:0009060">
    <property type="term" value="P:aerobic respiration"/>
    <property type="evidence" value="ECO:0007669"/>
    <property type="project" value="TreeGrafter"/>
</dbReference>
<feature type="transmembrane region" description="Helical" evidence="5">
    <location>
        <begin position="97"/>
        <end position="119"/>
    </location>
</feature>
<evidence type="ECO:0000256" key="1">
    <source>
        <dbReference type="ARBA" id="ARBA00004141"/>
    </source>
</evidence>
<feature type="transmembrane region" description="Helical" evidence="5">
    <location>
        <begin position="181"/>
        <end position="199"/>
    </location>
</feature>
<dbReference type="PROSITE" id="PS00667">
    <property type="entry name" value="COMPLEX1_ND1_1"/>
    <property type="match status" value="1"/>
</dbReference>
<dbReference type="PANTHER" id="PTHR11432:SF3">
    <property type="entry name" value="NADH-UBIQUINONE OXIDOREDUCTASE CHAIN 1"/>
    <property type="match status" value="1"/>
</dbReference>
<dbReference type="Pfam" id="PF00146">
    <property type="entry name" value="NADHdh"/>
    <property type="match status" value="1"/>
</dbReference>
<proteinExistence type="inferred from homology"/>
<keyword evidence="5" id="KW-0830">Ubiquinone</keyword>
<keyword evidence="9" id="KW-1185">Reference proteome</keyword>
<comment type="catalytic activity">
    <reaction evidence="5">
        <text>a quinone + NADH + 5 H(+)(in) = a quinol + NAD(+) + 4 H(+)(out)</text>
        <dbReference type="Rhea" id="RHEA:57888"/>
        <dbReference type="ChEBI" id="CHEBI:15378"/>
        <dbReference type="ChEBI" id="CHEBI:24646"/>
        <dbReference type="ChEBI" id="CHEBI:57540"/>
        <dbReference type="ChEBI" id="CHEBI:57945"/>
        <dbReference type="ChEBI" id="CHEBI:132124"/>
    </reaction>
</comment>
<keyword evidence="4 5" id="KW-0472">Membrane</keyword>
<sequence>MSALSAYLTPMAADPTRELPAFGHDEWWVIGLKTLLIFVVLVLLTLFNIWWERRVVARMQHRIGPNVHGPFGLLQSLADGVKLALKEDLTPKAADKFVFILAPVIAVIPAFVTFAVIPFGPEVNFFGERTPLQLTDMPVAVLFVMAIASIGIYGIVLAGWSSGSTYSLLGGLRSSAQMISYEVAMGLALVSVFMYAGSMSTSEIVAAQDDFWFGLILFPSFVIYTIAMVGETNRAPFDLPEAEGELVGGFHTEYSSLKFALFFLAEYINMATVSALATTLFLGGWHAPFWIDEVWPGANQDYWPVLWFFGKVLFFIFIFIWLRGSLPRLRYDQFMAFGWKLLIPISLGWIIAVATMRVAREEIDFDGRNLLIAIGIGVGVVLLVSLIPERRKDDSETTRSATPRSGGFPVPPMPTGGAVQGAARPLVFANDEGVTEPVERVTTTTSATTDRTEARDG</sequence>
<comment type="subunit">
    <text evidence="5">NDH-1 is composed of 14 different subunits. Subunits NuoA, H, J, K, L, M, N constitute the membrane sector of the complex.</text>
</comment>
<reference evidence="8 9" key="2">
    <citation type="submission" date="2019-09" db="EMBL/GenBank/DDBJ databases">
        <authorList>
            <person name="Jin C."/>
        </authorList>
    </citation>
    <scope>NUCLEOTIDE SEQUENCE [LARGE SCALE GENOMIC DNA]</scope>
    <source>
        <strain evidence="8 9">BN140041</strain>
    </source>
</reference>
<dbReference type="InterPro" id="IPR001694">
    <property type="entry name" value="NADH_UbQ_OxRdtase_su1/FPO"/>
</dbReference>
<evidence type="ECO:0000256" key="2">
    <source>
        <dbReference type="ARBA" id="ARBA00022692"/>
    </source>
</evidence>
<feature type="transmembrane region" description="Helical" evidence="5">
    <location>
        <begin position="259"/>
        <end position="282"/>
    </location>
</feature>
<dbReference type="PANTHER" id="PTHR11432">
    <property type="entry name" value="NADH DEHYDROGENASE SUBUNIT 1"/>
    <property type="match status" value="1"/>
</dbReference>
<feature type="region of interest" description="Disordered" evidence="7">
    <location>
        <begin position="393"/>
        <end position="457"/>
    </location>
</feature>
<dbReference type="PROSITE" id="PS00668">
    <property type="entry name" value="COMPLEX1_ND1_2"/>
    <property type="match status" value="1"/>
</dbReference>